<proteinExistence type="predicted"/>
<dbReference type="Proteomes" id="UP000749646">
    <property type="component" value="Unassembled WGS sequence"/>
</dbReference>
<feature type="compositionally biased region" description="Low complexity" evidence="1">
    <location>
        <begin position="52"/>
        <end position="65"/>
    </location>
</feature>
<feature type="region of interest" description="Disordered" evidence="1">
    <location>
        <begin position="1"/>
        <end position="86"/>
    </location>
</feature>
<keyword evidence="3" id="KW-1185">Reference proteome</keyword>
<gene>
    <name evidence="2" type="ORF">BGZ65_002832</name>
</gene>
<comment type="caution">
    <text evidence="2">The sequence shown here is derived from an EMBL/GenBank/DDBJ whole genome shotgun (WGS) entry which is preliminary data.</text>
</comment>
<dbReference type="AlphaFoldDB" id="A0A9P6LSR1"/>
<feature type="compositionally biased region" description="Polar residues" evidence="1">
    <location>
        <begin position="66"/>
        <end position="77"/>
    </location>
</feature>
<evidence type="ECO:0000313" key="3">
    <source>
        <dbReference type="Proteomes" id="UP000749646"/>
    </source>
</evidence>
<evidence type="ECO:0000256" key="1">
    <source>
        <dbReference type="SAM" id="MobiDB-lite"/>
    </source>
</evidence>
<accession>A0A9P6LSR1</accession>
<name>A0A9P6LSR1_9FUNG</name>
<evidence type="ECO:0000313" key="2">
    <source>
        <dbReference type="EMBL" id="KAF9935982.1"/>
    </source>
</evidence>
<feature type="compositionally biased region" description="Basic and acidic residues" evidence="1">
    <location>
        <begin position="9"/>
        <end position="37"/>
    </location>
</feature>
<organism evidence="2 3">
    <name type="scientific">Modicella reniformis</name>
    <dbReference type="NCBI Taxonomy" id="1440133"/>
    <lineage>
        <taxon>Eukaryota</taxon>
        <taxon>Fungi</taxon>
        <taxon>Fungi incertae sedis</taxon>
        <taxon>Mucoromycota</taxon>
        <taxon>Mortierellomycotina</taxon>
        <taxon>Mortierellomycetes</taxon>
        <taxon>Mortierellales</taxon>
        <taxon>Mortierellaceae</taxon>
        <taxon>Modicella</taxon>
    </lineage>
</organism>
<reference evidence="2" key="1">
    <citation type="journal article" date="2020" name="Fungal Divers.">
        <title>Resolving the Mortierellaceae phylogeny through synthesis of multi-gene phylogenetics and phylogenomics.</title>
        <authorList>
            <person name="Vandepol N."/>
            <person name="Liber J."/>
            <person name="Desiro A."/>
            <person name="Na H."/>
            <person name="Kennedy M."/>
            <person name="Barry K."/>
            <person name="Grigoriev I.V."/>
            <person name="Miller A.N."/>
            <person name="O'Donnell K."/>
            <person name="Stajich J.E."/>
            <person name="Bonito G."/>
        </authorList>
    </citation>
    <scope>NUCLEOTIDE SEQUENCE</scope>
    <source>
        <strain evidence="2">MES-2147</strain>
    </source>
</reference>
<sequence>MEAQIKKRATLDERNARYTPHVEKDVSQARKVDKKSLNDMAVDELRSSSNIKPKAPAVPTAKPTASGNTNAGRTPNAGNVGKGEAELLKKLYQSEVISNNDNPE</sequence>
<dbReference type="EMBL" id="JAAAHW010009818">
    <property type="protein sequence ID" value="KAF9935982.1"/>
    <property type="molecule type" value="Genomic_DNA"/>
</dbReference>
<protein>
    <submittedName>
        <fullName evidence="2">Uncharacterized protein</fullName>
    </submittedName>
</protein>